<accession>A0A8R1ILA1</accession>
<reference evidence="2" key="2">
    <citation type="submission" date="2022-06" db="UniProtKB">
        <authorList>
            <consortium name="EnsemblMetazoa"/>
        </authorList>
    </citation>
    <scope>IDENTIFICATION</scope>
    <source>
        <strain evidence="2">DF5081</strain>
    </source>
</reference>
<sequence>MSSFFAVCFGFNEIRDTQLLWDSFSGPQEFIDHKAATVRGNQLYEMLNPDQKTSEAMMKATTLDSGCRATSSHIDNVVERQSHSVQPEQMAPDINHFDPPVHQGGPKILIGACHLSFFFFLLLLLLPSS</sequence>
<evidence type="ECO:0000313" key="3">
    <source>
        <dbReference type="Proteomes" id="UP000005237"/>
    </source>
</evidence>
<keyword evidence="3" id="KW-1185">Reference proteome</keyword>
<keyword evidence="1" id="KW-0472">Membrane</keyword>
<dbReference type="Proteomes" id="UP000005237">
    <property type="component" value="Unassembled WGS sequence"/>
</dbReference>
<proteinExistence type="predicted"/>
<evidence type="ECO:0000313" key="2">
    <source>
        <dbReference type="EnsemblMetazoa" id="CJA34475b.1"/>
    </source>
</evidence>
<dbReference type="EnsemblMetazoa" id="CJA34475b.1">
    <property type="protein sequence ID" value="CJA34475b.1"/>
    <property type="gene ID" value="WBGene00210322"/>
</dbReference>
<feature type="transmembrane region" description="Helical" evidence="1">
    <location>
        <begin position="108"/>
        <end position="126"/>
    </location>
</feature>
<keyword evidence="1" id="KW-1133">Transmembrane helix</keyword>
<protein>
    <submittedName>
        <fullName evidence="2">Uncharacterized protein</fullName>
    </submittedName>
</protein>
<name>A0A8R1ILA1_CAEJA</name>
<organism evidence="2 3">
    <name type="scientific">Caenorhabditis japonica</name>
    <dbReference type="NCBI Taxonomy" id="281687"/>
    <lineage>
        <taxon>Eukaryota</taxon>
        <taxon>Metazoa</taxon>
        <taxon>Ecdysozoa</taxon>
        <taxon>Nematoda</taxon>
        <taxon>Chromadorea</taxon>
        <taxon>Rhabditida</taxon>
        <taxon>Rhabditina</taxon>
        <taxon>Rhabditomorpha</taxon>
        <taxon>Rhabditoidea</taxon>
        <taxon>Rhabditidae</taxon>
        <taxon>Peloderinae</taxon>
        <taxon>Caenorhabditis</taxon>
    </lineage>
</organism>
<keyword evidence="1" id="KW-0812">Transmembrane</keyword>
<evidence type="ECO:0000256" key="1">
    <source>
        <dbReference type="SAM" id="Phobius"/>
    </source>
</evidence>
<dbReference type="AlphaFoldDB" id="A0A8R1ILA1"/>
<reference evidence="3" key="1">
    <citation type="submission" date="2010-08" db="EMBL/GenBank/DDBJ databases">
        <authorList>
            <consortium name="Caenorhabditis japonica Sequencing Consortium"/>
            <person name="Wilson R.K."/>
        </authorList>
    </citation>
    <scope>NUCLEOTIDE SEQUENCE [LARGE SCALE GENOMIC DNA]</scope>
    <source>
        <strain evidence="3">DF5081</strain>
    </source>
</reference>